<proteinExistence type="predicted"/>
<evidence type="ECO:0000256" key="4">
    <source>
        <dbReference type="ARBA" id="ARBA00023088"/>
    </source>
</evidence>
<evidence type="ECO:0000256" key="2">
    <source>
        <dbReference type="ARBA" id="ARBA00022525"/>
    </source>
</evidence>
<sequence>MRRSLIPAAALVAAMAGSVILAPTAFASDGTHTYPLHQKTPIAASEASHDGDCKTIPASQDGWHFVIPGNGVDFTKLTVTFDNGAPIVITSFGPPNAKHAYVGSAPGAKLTSAEAEVNGVIKQGWFNLSHTCPATDTTGGTTGEQTTGGSTGEQTTGGSTTGETTTGEQTTGGSTTGEQTTGGSTTGETTTGGSTTGETTSTGGSTTGETTTGGTTTNGGSTTGETTSTGGSATGGSETGGEGNLAETGSSAPVGILAAAALALAAAGAVLVTRRRKATQN</sequence>
<evidence type="ECO:0000259" key="8">
    <source>
        <dbReference type="PROSITE" id="PS50847"/>
    </source>
</evidence>
<feature type="signal peptide" evidence="7">
    <location>
        <begin position="1"/>
        <end position="27"/>
    </location>
</feature>
<dbReference type="NCBIfam" id="TIGR01167">
    <property type="entry name" value="LPXTG_anchor"/>
    <property type="match status" value="1"/>
</dbReference>
<evidence type="ECO:0000256" key="1">
    <source>
        <dbReference type="ARBA" id="ARBA00022512"/>
    </source>
</evidence>
<evidence type="ECO:0000313" key="9">
    <source>
        <dbReference type="EMBL" id="UZX23543.1"/>
    </source>
</evidence>
<dbReference type="Proteomes" id="UP001164506">
    <property type="component" value="Chromosome"/>
</dbReference>
<organism evidence="9 10">
    <name type="scientific">Streptomyces tanashiensis</name>
    <dbReference type="NCBI Taxonomy" id="67367"/>
    <lineage>
        <taxon>Bacteria</taxon>
        <taxon>Bacillati</taxon>
        <taxon>Actinomycetota</taxon>
        <taxon>Actinomycetes</taxon>
        <taxon>Kitasatosporales</taxon>
        <taxon>Streptomycetaceae</taxon>
        <taxon>Streptomyces</taxon>
    </lineage>
</organism>
<keyword evidence="6" id="KW-0812">Transmembrane</keyword>
<feature type="transmembrane region" description="Helical" evidence="6">
    <location>
        <begin position="254"/>
        <end position="273"/>
    </location>
</feature>
<evidence type="ECO:0000256" key="3">
    <source>
        <dbReference type="ARBA" id="ARBA00022729"/>
    </source>
</evidence>
<feature type="chain" id="PRO_5047076566" evidence="7">
    <location>
        <begin position="28"/>
        <end position="281"/>
    </location>
</feature>
<evidence type="ECO:0000256" key="5">
    <source>
        <dbReference type="SAM" id="MobiDB-lite"/>
    </source>
</evidence>
<name>A0ABY6R0J8_9ACTN</name>
<keyword evidence="2" id="KW-0964">Secreted</keyword>
<evidence type="ECO:0000256" key="6">
    <source>
        <dbReference type="SAM" id="Phobius"/>
    </source>
</evidence>
<feature type="compositionally biased region" description="Gly residues" evidence="5">
    <location>
        <begin position="232"/>
        <end position="243"/>
    </location>
</feature>
<keyword evidence="10" id="KW-1185">Reference proteome</keyword>
<dbReference type="InterPro" id="IPR019931">
    <property type="entry name" value="LPXTG_anchor"/>
</dbReference>
<dbReference type="RefSeq" id="WP_267259362.1">
    <property type="nucleotide sequence ID" value="NZ_CP084204.1"/>
</dbReference>
<evidence type="ECO:0000313" key="10">
    <source>
        <dbReference type="Proteomes" id="UP001164506"/>
    </source>
</evidence>
<evidence type="ECO:0000256" key="7">
    <source>
        <dbReference type="SAM" id="SignalP"/>
    </source>
</evidence>
<protein>
    <submittedName>
        <fullName evidence="9">LPXTG cell wall anchor domain-containing protein</fullName>
    </submittedName>
</protein>
<keyword evidence="4" id="KW-0572">Peptidoglycan-anchor</keyword>
<reference evidence="9" key="1">
    <citation type="submission" date="2021-09" db="EMBL/GenBank/DDBJ databases">
        <title>Complete genome sequence and metabolic characterization of Streptomyces tanashiensis DSM 731 the producer of antibacterial Kalafungin and diverse secondary metabolites.</title>
        <authorList>
            <person name="Abbasi M.N."/>
            <person name="Anwar M.N."/>
            <person name="Alam K."/>
            <person name="Shoaib M."/>
            <person name="Lin Z."/>
            <person name="Hayat M."/>
            <person name="Ali M.I."/>
            <person name="Malik H.M.T."/>
            <person name="Ahmed I."/>
            <person name="Li A."/>
            <person name="Hailong Wang H."/>
            <person name="Zhang Y."/>
        </authorList>
    </citation>
    <scope>NUCLEOTIDE SEQUENCE</scope>
    <source>
        <strain evidence="9">Kala</strain>
    </source>
</reference>
<keyword evidence="6" id="KW-0472">Membrane</keyword>
<keyword evidence="1" id="KW-0134">Cell wall</keyword>
<feature type="domain" description="Gram-positive cocci surface proteins LPxTG" evidence="8">
    <location>
        <begin position="245"/>
        <end position="281"/>
    </location>
</feature>
<keyword evidence="3 7" id="KW-0732">Signal</keyword>
<dbReference type="GeneID" id="95602515"/>
<keyword evidence="6" id="KW-1133">Transmembrane helix</keyword>
<dbReference type="EMBL" id="CP084204">
    <property type="protein sequence ID" value="UZX23543.1"/>
    <property type="molecule type" value="Genomic_DNA"/>
</dbReference>
<gene>
    <name evidence="9" type="ORF">LDH80_23740</name>
</gene>
<dbReference type="PROSITE" id="PS50847">
    <property type="entry name" value="GRAM_POS_ANCHORING"/>
    <property type="match status" value="1"/>
</dbReference>
<accession>A0ABY6R0J8</accession>
<feature type="compositionally biased region" description="Low complexity" evidence="5">
    <location>
        <begin position="137"/>
        <end position="231"/>
    </location>
</feature>
<feature type="region of interest" description="Disordered" evidence="5">
    <location>
        <begin position="132"/>
        <end position="247"/>
    </location>
</feature>